<dbReference type="HOGENOM" id="CLU_2988620_0_0_9"/>
<name>R4KA01_CLOPA</name>
<proteinExistence type="predicted"/>
<dbReference type="RefSeq" id="WP_015615670.1">
    <property type="nucleotide sequence ID" value="NC_021182.1"/>
</dbReference>
<dbReference type="STRING" id="86416.Clopa_2508"/>
<reference evidence="1 2" key="1">
    <citation type="submission" date="2012-01" db="EMBL/GenBank/DDBJ databases">
        <title>Complete sequence of chromosome of Clostridium pasteurianum BC1.</title>
        <authorList>
            <consortium name="US DOE Joint Genome Institute"/>
            <person name="Lucas S."/>
            <person name="Han J."/>
            <person name="Lapidus A."/>
            <person name="Cheng J.-F."/>
            <person name="Goodwin L."/>
            <person name="Pitluck S."/>
            <person name="Peters L."/>
            <person name="Mikhailova N."/>
            <person name="Teshima H."/>
            <person name="Detter J.C."/>
            <person name="Han C."/>
            <person name="Tapia R."/>
            <person name="Land M."/>
            <person name="Hauser L."/>
            <person name="Kyrpides N."/>
            <person name="Ivanova N."/>
            <person name="Pagani I."/>
            <person name="Dunn J."/>
            <person name="Taghavi S."/>
            <person name="Francis A."/>
            <person name="van der Lelie D."/>
            <person name="Woyke T."/>
        </authorList>
    </citation>
    <scope>NUCLEOTIDE SEQUENCE [LARGE SCALE GENOMIC DNA]</scope>
    <source>
        <strain evidence="1 2">BC1</strain>
    </source>
</reference>
<dbReference type="KEGG" id="cpas:Clopa_2508"/>
<evidence type="ECO:0000313" key="2">
    <source>
        <dbReference type="Proteomes" id="UP000013523"/>
    </source>
</evidence>
<sequence>MGKLVRVETEHVKVGRFEAFVTKKFYDGPEEREAQVRALKRIKSLIGREPQEGAKDV</sequence>
<protein>
    <submittedName>
        <fullName evidence="1">Uncharacterized protein</fullName>
    </submittedName>
</protein>
<gene>
    <name evidence="1" type="ORF">Clopa_2508</name>
</gene>
<evidence type="ECO:0000313" key="1">
    <source>
        <dbReference type="EMBL" id="AGK97369.1"/>
    </source>
</evidence>
<organism evidence="1 2">
    <name type="scientific">Clostridium pasteurianum BC1</name>
    <dbReference type="NCBI Taxonomy" id="86416"/>
    <lineage>
        <taxon>Bacteria</taxon>
        <taxon>Bacillati</taxon>
        <taxon>Bacillota</taxon>
        <taxon>Clostridia</taxon>
        <taxon>Eubacteriales</taxon>
        <taxon>Clostridiaceae</taxon>
        <taxon>Clostridium</taxon>
    </lineage>
</organism>
<dbReference type="Proteomes" id="UP000013523">
    <property type="component" value="Chromosome"/>
</dbReference>
<keyword evidence="2" id="KW-1185">Reference proteome</keyword>
<dbReference type="PATRIC" id="fig|86416.3.peg.2492"/>
<dbReference type="EMBL" id="CP003261">
    <property type="protein sequence ID" value="AGK97369.1"/>
    <property type="molecule type" value="Genomic_DNA"/>
</dbReference>
<dbReference type="AlphaFoldDB" id="R4KA01"/>
<accession>R4KA01</accession>